<keyword evidence="3" id="KW-1185">Reference proteome</keyword>
<dbReference type="Proteomes" id="UP000193067">
    <property type="component" value="Unassembled WGS sequence"/>
</dbReference>
<proteinExistence type="predicted"/>
<evidence type="ECO:0000313" key="3">
    <source>
        <dbReference type="Proteomes" id="UP000193067"/>
    </source>
</evidence>
<feature type="compositionally biased region" description="Polar residues" evidence="1">
    <location>
        <begin position="11"/>
        <end position="31"/>
    </location>
</feature>
<organism evidence="2 3">
    <name type="scientific">Trametes coccinea (strain BRFM310)</name>
    <name type="common">Pycnoporus coccineus</name>
    <dbReference type="NCBI Taxonomy" id="1353009"/>
    <lineage>
        <taxon>Eukaryota</taxon>
        <taxon>Fungi</taxon>
        <taxon>Dikarya</taxon>
        <taxon>Basidiomycota</taxon>
        <taxon>Agaricomycotina</taxon>
        <taxon>Agaricomycetes</taxon>
        <taxon>Polyporales</taxon>
        <taxon>Polyporaceae</taxon>
        <taxon>Trametes</taxon>
    </lineage>
</organism>
<sequence>MRESLELGLFRTSTGRTSSPDPDNAARTSPTILDHEARRQTSPPSYEPGCESRQHSILAQRRRMPARDAKICLGLWQCSLPRQDLFVPRLPMHPLLSGMDNVLPAANPPLLSDGRRASCDSVCDANVGIYRRLLACCRTLVSLIASWWDPRLSVVGFKVKRGCGRR</sequence>
<name>A0A1Y2IDN1_TRAC3</name>
<accession>A0A1Y2IDN1</accession>
<evidence type="ECO:0000256" key="1">
    <source>
        <dbReference type="SAM" id="MobiDB-lite"/>
    </source>
</evidence>
<evidence type="ECO:0000313" key="2">
    <source>
        <dbReference type="EMBL" id="OSC98793.1"/>
    </source>
</evidence>
<gene>
    <name evidence="2" type="ORF">PYCCODRAFT_914940</name>
</gene>
<feature type="region of interest" description="Disordered" evidence="1">
    <location>
        <begin position="1"/>
        <end position="54"/>
    </location>
</feature>
<dbReference type="EMBL" id="KZ084134">
    <property type="protein sequence ID" value="OSC98793.1"/>
    <property type="molecule type" value="Genomic_DNA"/>
</dbReference>
<protein>
    <submittedName>
        <fullName evidence="2">Uncharacterized protein</fullName>
    </submittedName>
</protein>
<reference evidence="2 3" key="1">
    <citation type="journal article" date="2015" name="Biotechnol. Biofuels">
        <title>Enhanced degradation of softwood versus hardwood by the white-rot fungus Pycnoporus coccineus.</title>
        <authorList>
            <person name="Couturier M."/>
            <person name="Navarro D."/>
            <person name="Chevret D."/>
            <person name="Henrissat B."/>
            <person name="Piumi F."/>
            <person name="Ruiz-Duenas F.J."/>
            <person name="Martinez A.T."/>
            <person name="Grigoriev I.V."/>
            <person name="Riley R."/>
            <person name="Lipzen A."/>
            <person name="Berrin J.G."/>
            <person name="Master E.R."/>
            <person name="Rosso M.N."/>
        </authorList>
    </citation>
    <scope>NUCLEOTIDE SEQUENCE [LARGE SCALE GENOMIC DNA]</scope>
    <source>
        <strain evidence="2 3">BRFM310</strain>
    </source>
</reference>
<dbReference type="AlphaFoldDB" id="A0A1Y2IDN1"/>